<gene>
    <name evidence="3" type="ORF">OKA04_18825</name>
</gene>
<sequence length="119" mass="12864">MARDERKRHLVAGMLVIAFMGLVGLILVIGTTLPGLIGEVFTKVVGFLTSPFLLEGSLIFAGFTLVILINSWRRHRDGDEFVYLDELNATSAAPSESGDLPSAHREIPGTVDAGRTSRP</sequence>
<name>A0ABT3FT99_9BACT</name>
<accession>A0ABT3FT99</accession>
<dbReference type="RefSeq" id="WP_264502756.1">
    <property type="nucleotide sequence ID" value="NZ_JAPDDS010000012.1"/>
</dbReference>
<dbReference type="EMBL" id="JAPDDS010000012">
    <property type="protein sequence ID" value="MCW1886801.1"/>
    <property type="molecule type" value="Genomic_DNA"/>
</dbReference>
<evidence type="ECO:0000256" key="1">
    <source>
        <dbReference type="SAM" id="MobiDB-lite"/>
    </source>
</evidence>
<keyword evidence="4" id="KW-1185">Reference proteome</keyword>
<protein>
    <submittedName>
        <fullName evidence="3">Uncharacterized protein</fullName>
    </submittedName>
</protein>
<keyword evidence="2" id="KW-0472">Membrane</keyword>
<feature type="region of interest" description="Disordered" evidence="1">
    <location>
        <begin position="92"/>
        <end position="119"/>
    </location>
</feature>
<dbReference type="Proteomes" id="UP001207930">
    <property type="component" value="Unassembled WGS sequence"/>
</dbReference>
<feature type="transmembrane region" description="Helical" evidence="2">
    <location>
        <begin position="45"/>
        <end position="69"/>
    </location>
</feature>
<proteinExistence type="predicted"/>
<organism evidence="3 4">
    <name type="scientific">Luteolibacter flavescens</name>
    <dbReference type="NCBI Taxonomy" id="1859460"/>
    <lineage>
        <taxon>Bacteria</taxon>
        <taxon>Pseudomonadati</taxon>
        <taxon>Verrucomicrobiota</taxon>
        <taxon>Verrucomicrobiia</taxon>
        <taxon>Verrucomicrobiales</taxon>
        <taxon>Verrucomicrobiaceae</taxon>
        <taxon>Luteolibacter</taxon>
    </lineage>
</organism>
<evidence type="ECO:0000313" key="4">
    <source>
        <dbReference type="Proteomes" id="UP001207930"/>
    </source>
</evidence>
<keyword evidence="2" id="KW-1133">Transmembrane helix</keyword>
<feature type="transmembrane region" description="Helical" evidence="2">
    <location>
        <begin position="12"/>
        <end position="33"/>
    </location>
</feature>
<evidence type="ECO:0000256" key="2">
    <source>
        <dbReference type="SAM" id="Phobius"/>
    </source>
</evidence>
<comment type="caution">
    <text evidence="3">The sequence shown here is derived from an EMBL/GenBank/DDBJ whole genome shotgun (WGS) entry which is preliminary data.</text>
</comment>
<keyword evidence="2" id="KW-0812">Transmembrane</keyword>
<evidence type="ECO:0000313" key="3">
    <source>
        <dbReference type="EMBL" id="MCW1886801.1"/>
    </source>
</evidence>
<reference evidence="3 4" key="1">
    <citation type="submission" date="2022-10" db="EMBL/GenBank/DDBJ databases">
        <title>Luteolibacter flavescens strain MCCC 1K03193, whole genome shotgun sequencing project.</title>
        <authorList>
            <person name="Zhao G."/>
            <person name="Shen L."/>
        </authorList>
    </citation>
    <scope>NUCLEOTIDE SEQUENCE [LARGE SCALE GENOMIC DNA]</scope>
    <source>
        <strain evidence="3 4">MCCC 1K03193</strain>
    </source>
</reference>